<dbReference type="EMBL" id="VZSV01000142">
    <property type="protein sequence ID" value="NXA52567.1"/>
    <property type="molecule type" value="Genomic_DNA"/>
</dbReference>
<protein>
    <submittedName>
        <fullName evidence="11">GLL7 protein</fullName>
    </submittedName>
</protein>
<dbReference type="GO" id="GO:0042056">
    <property type="term" value="F:chemoattractant activity"/>
    <property type="evidence" value="ECO:0007669"/>
    <property type="project" value="TreeGrafter"/>
</dbReference>
<gene>
    <name evidence="11" type="primary">Gal7</name>
    <name evidence="11" type="ORF">NOTJUL_R05147</name>
</gene>
<evidence type="ECO:0000256" key="1">
    <source>
        <dbReference type="ARBA" id="ARBA00004613"/>
    </source>
</evidence>
<sequence length="66" mass="7569">MRILYLLLVALFLVIQGVAGKSFIPRPIDTCKIQNGLCIPGICRRPYYWIGLCNNGYSCCRRYVEI</sequence>
<dbReference type="Proteomes" id="UP000531559">
    <property type="component" value="Unassembled WGS sequence"/>
</dbReference>
<evidence type="ECO:0000256" key="4">
    <source>
        <dbReference type="ARBA" id="ARBA00022529"/>
    </source>
</evidence>
<evidence type="ECO:0000313" key="11">
    <source>
        <dbReference type="EMBL" id="NXA52567.1"/>
    </source>
</evidence>
<evidence type="ECO:0000256" key="7">
    <source>
        <dbReference type="ARBA" id="ARBA00023022"/>
    </source>
</evidence>
<dbReference type="PANTHER" id="PTHR20515:SF20">
    <property type="entry name" value="GALLINACIN-1-RELATED"/>
    <property type="match status" value="1"/>
</dbReference>
<feature type="non-terminal residue" evidence="11">
    <location>
        <position position="1"/>
    </location>
</feature>
<dbReference type="GO" id="GO:0060326">
    <property type="term" value="P:cell chemotaxis"/>
    <property type="evidence" value="ECO:0007669"/>
    <property type="project" value="TreeGrafter"/>
</dbReference>
<dbReference type="GO" id="GO:0031731">
    <property type="term" value="F:CCR6 chemokine receptor binding"/>
    <property type="evidence" value="ECO:0007669"/>
    <property type="project" value="TreeGrafter"/>
</dbReference>
<evidence type="ECO:0000256" key="6">
    <source>
        <dbReference type="ARBA" id="ARBA00022940"/>
    </source>
</evidence>
<dbReference type="SUPFAM" id="SSF57392">
    <property type="entry name" value="Defensin-like"/>
    <property type="match status" value="1"/>
</dbReference>
<proteinExistence type="inferred from homology"/>
<keyword evidence="4" id="KW-0929">Antimicrobial</keyword>
<keyword evidence="7" id="KW-0044">Antibiotic</keyword>
<dbReference type="PANTHER" id="PTHR20515">
    <property type="entry name" value="BETA-DEFENSIN"/>
    <property type="match status" value="1"/>
</dbReference>
<dbReference type="Pfam" id="PF00711">
    <property type="entry name" value="Defensin_beta"/>
    <property type="match status" value="1"/>
</dbReference>
<comment type="similarity">
    <text evidence="2">Belongs to the beta-defensin family.</text>
</comment>
<keyword evidence="8" id="KW-1015">Disulfide bond</keyword>
<accession>A0A7K7WH17</accession>
<organism evidence="11 12">
    <name type="scientific">Nothocercus julius</name>
    <dbReference type="NCBI Taxonomy" id="2585813"/>
    <lineage>
        <taxon>Eukaryota</taxon>
        <taxon>Metazoa</taxon>
        <taxon>Chordata</taxon>
        <taxon>Craniata</taxon>
        <taxon>Vertebrata</taxon>
        <taxon>Euteleostomi</taxon>
        <taxon>Archelosauria</taxon>
        <taxon>Archosauria</taxon>
        <taxon>Dinosauria</taxon>
        <taxon>Saurischia</taxon>
        <taxon>Theropoda</taxon>
        <taxon>Coelurosauria</taxon>
        <taxon>Aves</taxon>
        <taxon>Palaeognathae</taxon>
        <taxon>Tinamiformes</taxon>
        <taxon>Tinamidae</taxon>
        <taxon>Nothocercus</taxon>
    </lineage>
</organism>
<dbReference type="InterPro" id="IPR001855">
    <property type="entry name" value="Defensin_beta-like"/>
</dbReference>
<evidence type="ECO:0000256" key="5">
    <source>
        <dbReference type="ARBA" id="ARBA00022729"/>
    </source>
</evidence>
<feature type="non-terminal residue" evidence="11">
    <location>
        <position position="66"/>
    </location>
</feature>
<dbReference type="OrthoDB" id="9380907at2759"/>
<dbReference type="GO" id="GO:0042742">
    <property type="term" value="P:defense response to bacterium"/>
    <property type="evidence" value="ECO:0007669"/>
    <property type="project" value="UniProtKB-KW"/>
</dbReference>
<keyword evidence="6" id="KW-0211">Defensin</keyword>
<evidence type="ECO:0000259" key="10">
    <source>
        <dbReference type="Pfam" id="PF00711"/>
    </source>
</evidence>
<evidence type="ECO:0000313" key="12">
    <source>
        <dbReference type="Proteomes" id="UP000531559"/>
    </source>
</evidence>
<feature type="signal peptide" evidence="9">
    <location>
        <begin position="1"/>
        <end position="20"/>
    </location>
</feature>
<feature type="chain" id="PRO_5029666151" evidence="9">
    <location>
        <begin position="21"/>
        <end position="66"/>
    </location>
</feature>
<dbReference type="AlphaFoldDB" id="A0A7K7WH17"/>
<keyword evidence="5 9" id="KW-0732">Signal</keyword>
<keyword evidence="12" id="KW-1185">Reference proteome</keyword>
<evidence type="ECO:0000256" key="9">
    <source>
        <dbReference type="SAM" id="SignalP"/>
    </source>
</evidence>
<dbReference type="GO" id="GO:0005615">
    <property type="term" value="C:extracellular space"/>
    <property type="evidence" value="ECO:0007669"/>
    <property type="project" value="TreeGrafter"/>
</dbReference>
<feature type="domain" description="Beta-defensin-like" evidence="10">
    <location>
        <begin position="29"/>
        <end position="61"/>
    </location>
</feature>
<keyword evidence="3" id="KW-0964">Secreted</keyword>
<evidence type="ECO:0000256" key="2">
    <source>
        <dbReference type="ARBA" id="ARBA00007371"/>
    </source>
</evidence>
<evidence type="ECO:0000256" key="3">
    <source>
        <dbReference type="ARBA" id="ARBA00022525"/>
    </source>
</evidence>
<comment type="subcellular location">
    <subcellularLocation>
        <location evidence="1">Secreted</location>
    </subcellularLocation>
</comment>
<name>A0A7K7WH17_9AVES</name>
<comment type="caution">
    <text evidence="11">The sequence shown here is derived from an EMBL/GenBank/DDBJ whole genome shotgun (WGS) entry which is preliminary data.</text>
</comment>
<reference evidence="11 12" key="1">
    <citation type="submission" date="2019-09" db="EMBL/GenBank/DDBJ databases">
        <title>Bird 10,000 Genomes (B10K) Project - Family phase.</title>
        <authorList>
            <person name="Zhang G."/>
        </authorList>
    </citation>
    <scope>NUCLEOTIDE SEQUENCE [LARGE SCALE GENOMIC DNA]</scope>
    <source>
        <strain evidence="11">B10K-MSB-01</strain>
    </source>
</reference>
<evidence type="ECO:0000256" key="8">
    <source>
        <dbReference type="ARBA" id="ARBA00023157"/>
    </source>
</evidence>